<evidence type="ECO:0000259" key="1">
    <source>
        <dbReference type="PROSITE" id="PS50280"/>
    </source>
</evidence>
<keyword evidence="3" id="KW-1185">Reference proteome</keyword>
<accession>K0F0T7</accession>
<dbReference type="KEGG" id="nbr:O3I_023950"/>
<evidence type="ECO:0000313" key="3">
    <source>
        <dbReference type="Proteomes" id="UP000006304"/>
    </source>
</evidence>
<dbReference type="SUPFAM" id="SSF82199">
    <property type="entry name" value="SET domain"/>
    <property type="match status" value="1"/>
</dbReference>
<protein>
    <recommendedName>
        <fullName evidence="1">SET domain-containing protein</fullName>
    </recommendedName>
</protein>
<sequence>MSYTNFEIVTEELLPGGEKGLIAKTAIAAGTLIGIFDGEIQQFALDDGTFIDTDMHKYTVQMYRTGDVLYGLVGHPPEALSGIDLINHSCTPNLTVRDRVIVVSDRSITAGDRLTIDYRAWDFVPEGRACWCTNGACVI</sequence>
<gene>
    <name evidence="2" type="ORF">O3I_023950</name>
</gene>
<proteinExistence type="predicted"/>
<dbReference type="EMBL" id="CP003876">
    <property type="protein sequence ID" value="AFU02745.1"/>
    <property type="molecule type" value="Genomic_DNA"/>
</dbReference>
<dbReference type="eggNOG" id="COG2940">
    <property type="taxonomic scope" value="Bacteria"/>
</dbReference>
<dbReference type="Gene3D" id="2.170.270.10">
    <property type="entry name" value="SET domain"/>
    <property type="match status" value="1"/>
</dbReference>
<evidence type="ECO:0000313" key="2">
    <source>
        <dbReference type="EMBL" id="AFU02745.1"/>
    </source>
</evidence>
<dbReference type="InterPro" id="IPR046341">
    <property type="entry name" value="SET_dom_sf"/>
</dbReference>
<dbReference type="RefSeq" id="WP_014985600.1">
    <property type="nucleotide sequence ID" value="NC_018681.1"/>
</dbReference>
<reference evidence="2 3" key="1">
    <citation type="journal article" date="2012" name="J. Bacteriol.">
        <title>Complete genome sequence of Nocardia brasiliensis HUJEG-1.</title>
        <authorList>
            <person name="Vera-Cabrera L."/>
            <person name="Ortiz-Lopez R."/>
            <person name="Elizondo-Gonzalez R."/>
            <person name="Perez-Maya A.A."/>
            <person name="Ocampo-Candiani J."/>
        </authorList>
    </citation>
    <scope>NUCLEOTIDE SEQUENCE [LARGE SCALE GENOMIC DNA]</scope>
    <source>
        <strain evidence="3">ATCC 700358</strain>
    </source>
</reference>
<dbReference type="Pfam" id="PF00856">
    <property type="entry name" value="SET"/>
    <property type="match status" value="1"/>
</dbReference>
<dbReference type="Proteomes" id="UP000006304">
    <property type="component" value="Chromosome"/>
</dbReference>
<feature type="domain" description="SET" evidence="1">
    <location>
        <begin position="4"/>
        <end position="119"/>
    </location>
</feature>
<name>K0F0T7_NOCB7</name>
<dbReference type="AlphaFoldDB" id="K0F0T7"/>
<organism evidence="2 3">
    <name type="scientific">Nocardia brasiliensis (strain ATCC 700358 / HUJEG-1)</name>
    <dbReference type="NCBI Taxonomy" id="1133849"/>
    <lineage>
        <taxon>Bacteria</taxon>
        <taxon>Bacillati</taxon>
        <taxon>Actinomycetota</taxon>
        <taxon>Actinomycetes</taxon>
        <taxon>Mycobacteriales</taxon>
        <taxon>Nocardiaceae</taxon>
        <taxon>Nocardia</taxon>
    </lineage>
</organism>
<dbReference type="PROSITE" id="PS50280">
    <property type="entry name" value="SET"/>
    <property type="match status" value="1"/>
</dbReference>
<dbReference type="HOGENOM" id="CLU_1843033_0_0_11"/>
<dbReference type="InterPro" id="IPR001214">
    <property type="entry name" value="SET_dom"/>
</dbReference>